<keyword evidence="1 3" id="KW-0479">Metal-binding</keyword>
<keyword evidence="6" id="KW-1185">Reference proteome</keyword>
<evidence type="ECO:0000256" key="1">
    <source>
        <dbReference type="ARBA" id="ARBA00022723"/>
    </source>
</evidence>
<sequence length="577" mass="65558">MTLTQLIRDKTFLRTDPVTPYREAVRTQAMRHTQRRVAGEVVDLIRQRRPHESEEIKQYRADNERQITRAGVEQFSSKVSRIISNGLTINGRSEELQEYLDGKPFYDTGNYYDLEGYLYDVLLPMAWEDPNLLAVAFPYNPLRPEIAPNNAVVDGGLAEDERLGIIPRVVRPTYCDDDLFVFEGGEREIMVGEQKTYETYYFCADATFWYTLEPSWRIKDEAGGRELVYTAKVWYRWDLGKSPVNYLPGQSKTTDKGKYRESFLLPYYTLADEVIGAFSDNQAVRVRFHHPIVSIAEAPCYNASCNHGHVKVDGKKTTCGVCHGTNKVLLPSPYGTIVKPKKQGMEDKSAGQSALDYHSPDIGILQLSETTWRTLLKEARQTIGLDLLDGTGVESGRAKDLRLEDLHDLLTKIGMSVGVCAVQLCEQLEALRQRDPGQRSEMTAHQPPSYRILEASELKEYAEEALFEDRYAARMAYYEHKYRGQQQRISLYELALSIAPAILLNEEEIQNRLAAGSLTREDILRRDYSIAVLERLLREKVNMEKLGEEEARKAVTDYLNNMGLLTSAVPLPAANAA</sequence>
<accession>A0ABN8FFA0</accession>
<reference evidence="5" key="1">
    <citation type="submission" date="2021-12" db="EMBL/GenBank/DDBJ databases">
        <authorList>
            <person name="Rodrigo-Torres L."/>
            <person name="Arahal R. D."/>
            <person name="Lucena T."/>
        </authorList>
    </citation>
    <scope>NUCLEOTIDE SEQUENCE</scope>
    <source>
        <strain evidence="5">CECT 8419</strain>
    </source>
</reference>
<proteinExistence type="predicted"/>
<evidence type="ECO:0000256" key="3">
    <source>
        <dbReference type="PROSITE-ProRule" id="PRU00433"/>
    </source>
</evidence>
<comment type="caution">
    <text evidence="5">The sequence shown here is derived from an EMBL/GenBank/DDBJ whole genome shotgun (WGS) entry which is preliminary data.</text>
</comment>
<dbReference type="EMBL" id="CAKLPZ010000007">
    <property type="protein sequence ID" value="CAH1002685.1"/>
    <property type="molecule type" value="Genomic_DNA"/>
</dbReference>
<keyword evidence="3" id="KW-0349">Heme</keyword>
<evidence type="ECO:0000256" key="2">
    <source>
        <dbReference type="ARBA" id="ARBA00023004"/>
    </source>
</evidence>
<evidence type="ECO:0000259" key="4">
    <source>
        <dbReference type="PROSITE" id="PS51007"/>
    </source>
</evidence>
<evidence type="ECO:0000313" key="5">
    <source>
        <dbReference type="EMBL" id="CAH1002685.1"/>
    </source>
</evidence>
<keyword evidence="2 3" id="KW-0408">Iron</keyword>
<dbReference type="RefSeq" id="WP_238752508.1">
    <property type="nucleotide sequence ID" value="NZ_CAKLPZ010000007.1"/>
</dbReference>
<feature type="domain" description="Cytochrome c" evidence="4">
    <location>
        <begin position="303"/>
        <end position="417"/>
    </location>
</feature>
<evidence type="ECO:0000313" key="6">
    <source>
        <dbReference type="Proteomes" id="UP000837803"/>
    </source>
</evidence>
<gene>
    <name evidence="5" type="ORF">LEM8419_03557</name>
</gene>
<dbReference type="PROSITE" id="PS51007">
    <property type="entry name" value="CYTC"/>
    <property type="match status" value="1"/>
</dbReference>
<organism evidence="5 6">
    <name type="scientific">Neolewinella maritima</name>
    <dbReference type="NCBI Taxonomy" id="1383882"/>
    <lineage>
        <taxon>Bacteria</taxon>
        <taxon>Pseudomonadati</taxon>
        <taxon>Bacteroidota</taxon>
        <taxon>Saprospiria</taxon>
        <taxon>Saprospirales</taxon>
        <taxon>Lewinellaceae</taxon>
        <taxon>Neolewinella</taxon>
    </lineage>
</organism>
<name>A0ABN8FFA0_9BACT</name>
<protein>
    <recommendedName>
        <fullName evidence="4">Cytochrome c domain-containing protein</fullName>
    </recommendedName>
</protein>
<dbReference type="InterPro" id="IPR009056">
    <property type="entry name" value="Cyt_c-like_dom"/>
</dbReference>
<dbReference type="Proteomes" id="UP000837803">
    <property type="component" value="Unassembled WGS sequence"/>
</dbReference>